<evidence type="ECO:0000313" key="4">
    <source>
        <dbReference type="EMBL" id="APM40518.1"/>
    </source>
</evidence>
<accession>A0A1L5FBX7</accession>
<name>A0A1L5FBX7_CLOKL</name>
<sequence length="141" mass="16785">MATFNQRMKELRAEKNITLEELAKVLNTTKSTLSRYENNLRTPNADFINQLAKYFNVSLDYLLGNTDKKEPEINIPKEYTDKYKITSRDKKQYLEHMKKANEAFFMNDEFDEEDKKEILDTMAEIFWKAKAMNKRKPKEGK</sequence>
<proteinExistence type="predicted"/>
<dbReference type="SUPFAM" id="SSF47413">
    <property type="entry name" value="lambda repressor-like DNA-binding domains"/>
    <property type="match status" value="1"/>
</dbReference>
<dbReference type="PANTHER" id="PTHR46558">
    <property type="entry name" value="TRACRIPTIONAL REGULATORY PROTEIN-RELATED-RELATED"/>
    <property type="match status" value="1"/>
</dbReference>
<feature type="coiled-coil region" evidence="2">
    <location>
        <begin position="1"/>
        <end position="39"/>
    </location>
</feature>
<gene>
    <name evidence="4" type="ORF">BS101_18195</name>
</gene>
<dbReference type="GO" id="GO:0003677">
    <property type="term" value="F:DNA binding"/>
    <property type="evidence" value="ECO:0007669"/>
    <property type="project" value="UniProtKB-KW"/>
</dbReference>
<reference evidence="4 5" key="1">
    <citation type="submission" date="2016-12" db="EMBL/GenBank/DDBJ databases">
        <title>Complete genome sequence of Clostridium kluyveri JZZ isolated from the pit mud of a Chinese flavor liquor-making factory.</title>
        <authorList>
            <person name="Wang Y."/>
        </authorList>
    </citation>
    <scope>NUCLEOTIDE SEQUENCE [LARGE SCALE GENOMIC DNA]</scope>
    <source>
        <strain evidence="4 5">JZZ</strain>
    </source>
</reference>
<dbReference type="CDD" id="cd00093">
    <property type="entry name" value="HTH_XRE"/>
    <property type="match status" value="1"/>
</dbReference>
<dbReference type="Proteomes" id="UP000184604">
    <property type="component" value="Chromosome"/>
</dbReference>
<keyword evidence="1" id="KW-0238">DNA-binding</keyword>
<dbReference type="PROSITE" id="PS50943">
    <property type="entry name" value="HTH_CROC1"/>
    <property type="match status" value="1"/>
</dbReference>
<keyword evidence="2" id="KW-0175">Coiled coil</keyword>
<dbReference type="RefSeq" id="WP_073540107.1">
    <property type="nucleotide sequence ID" value="NZ_CP018335.1"/>
</dbReference>
<dbReference type="InterPro" id="IPR010982">
    <property type="entry name" value="Lambda_DNA-bd_dom_sf"/>
</dbReference>
<dbReference type="PANTHER" id="PTHR46558:SF11">
    <property type="entry name" value="HTH-TYPE TRANSCRIPTIONAL REGULATOR XRE"/>
    <property type="match status" value="1"/>
</dbReference>
<dbReference type="SMART" id="SM00530">
    <property type="entry name" value="HTH_XRE"/>
    <property type="match status" value="1"/>
</dbReference>
<feature type="domain" description="HTH cro/C1-type" evidence="3">
    <location>
        <begin position="8"/>
        <end position="62"/>
    </location>
</feature>
<evidence type="ECO:0000256" key="2">
    <source>
        <dbReference type="SAM" id="Coils"/>
    </source>
</evidence>
<organism evidence="4 5">
    <name type="scientific">Clostridium kluyveri</name>
    <dbReference type="NCBI Taxonomy" id="1534"/>
    <lineage>
        <taxon>Bacteria</taxon>
        <taxon>Bacillati</taxon>
        <taxon>Bacillota</taxon>
        <taxon>Clostridia</taxon>
        <taxon>Eubacteriales</taxon>
        <taxon>Clostridiaceae</taxon>
        <taxon>Clostridium</taxon>
    </lineage>
</organism>
<protein>
    <submittedName>
        <fullName evidence="4">Transcriptional regulator</fullName>
    </submittedName>
</protein>
<dbReference type="EMBL" id="CP018335">
    <property type="protein sequence ID" value="APM40518.1"/>
    <property type="molecule type" value="Genomic_DNA"/>
</dbReference>
<dbReference type="InterPro" id="IPR001387">
    <property type="entry name" value="Cro/C1-type_HTH"/>
</dbReference>
<dbReference type="Pfam" id="PF01381">
    <property type="entry name" value="HTH_3"/>
    <property type="match status" value="1"/>
</dbReference>
<evidence type="ECO:0000313" key="5">
    <source>
        <dbReference type="Proteomes" id="UP000184604"/>
    </source>
</evidence>
<dbReference type="AlphaFoldDB" id="A0A1L5FBX7"/>
<evidence type="ECO:0000256" key="1">
    <source>
        <dbReference type="ARBA" id="ARBA00023125"/>
    </source>
</evidence>
<evidence type="ECO:0000259" key="3">
    <source>
        <dbReference type="PROSITE" id="PS50943"/>
    </source>
</evidence>
<dbReference type="Gene3D" id="1.10.260.40">
    <property type="entry name" value="lambda repressor-like DNA-binding domains"/>
    <property type="match status" value="1"/>
</dbReference>
<dbReference type="OrthoDB" id="1766270at2"/>